<feature type="compositionally biased region" description="Polar residues" evidence="3">
    <location>
        <begin position="1534"/>
        <end position="1543"/>
    </location>
</feature>
<keyword evidence="6" id="KW-1185">Reference proteome</keyword>
<feature type="region of interest" description="Disordered" evidence="3">
    <location>
        <begin position="718"/>
        <end position="741"/>
    </location>
</feature>
<dbReference type="InterPro" id="IPR031311">
    <property type="entry name" value="CHIT_BIND_RR_consensus"/>
</dbReference>
<feature type="compositionally biased region" description="Basic residues" evidence="3">
    <location>
        <begin position="718"/>
        <end position="727"/>
    </location>
</feature>
<protein>
    <submittedName>
        <fullName evidence="5">Uncharacterized protein</fullName>
    </submittedName>
</protein>
<gene>
    <name evidence="5" type="ORF">Pcinc_031673</name>
</gene>
<dbReference type="InterPro" id="IPR000618">
    <property type="entry name" value="Insect_cuticle"/>
</dbReference>
<feature type="transmembrane region" description="Helical" evidence="4">
    <location>
        <begin position="51"/>
        <end position="71"/>
    </location>
</feature>
<evidence type="ECO:0000256" key="2">
    <source>
        <dbReference type="PROSITE-ProRule" id="PRU00497"/>
    </source>
</evidence>
<sequence length="1566" mass="170574">MILPIRVLYEFGGNNGKSESWLDYLYTFLYTAHTDVISQEKGCMGRRQGDWGGSVVWLVSLLLPCVLSWVLPSTAIIPQGPDPGFLFSYGVNDRQTGNQFAHQQSQENNATSGEYRVALPDGRTQIVRYTADENGYNAKVSYEGVAVHPDKDNEGDFGTSGKHTLKSQTQKSLLASLHENEIPGQSFMHQFSEHPVFHKLRSHLSNHDLRGIPVKPHNIGSDSGVSLHPNLLVVPSERRPKPVKPRPSLVRQRLDALNDLNPRPLTLPLHHNISPFPHHQISPHQHEPVFNQPLSPVSLQGISPIPQLSPASSLHVSSHAPLHHTSPSPLHHTSPSPLHHNSPSPLHHTLPSPTPRHHTSPSPLHHNSPSPLHHTSPSPLHHTSPSPLHNISPSSLHHTSPSPLHHTSPSPLHHNSPSSVPLHHTSPSPTPFHHPSQGPLHFSSLLPLHQGSPTPTPLTIFPTSESPSSQPLHHTSSAVSPLPHFITTSSPLQPAPLSPHLIHSPTPLPHHLFPTQLSPTPLLNFLGSPSPALQHSLHSPTTQAIPHHHQQQQIFPSPFTHRPPLATNDLFLFPNQPQHILTNNLGPSSISSQPHGSFHSLFNLRKSESKDKGSPTFSVSVPHHSNTDLSLFVPHNGFHNPKPSDILTGPPLHDASSSPLPPVVSPHHPIFGHIPGEFKQFFSSIGPVSNQIHPHLHTTEPVILAPHQHDTIKSHKHVTRAPDHKHHHDDDSGSLSPHQHVDSKPLKHVGLGLHQHGGLSSALRDHSFGDIGHPFIVTAPPNPHHHPHHVGDHSVTPPHHSAITVTPTPLHPLTSGPFEHISVTPKSHQRVIQTPHHHFSFTSTPHHHASITSAPHSFSSFSPTPHSFSSFSPTPHHISPAPHHASPTPHHVTHAPHHVSPAPHHVSPAPSHVSPAPHHISPAPHHVSHAPHHVSPSPHHVSPAPHHVSPAPHGISLAPHTKSPLFHTSPGPHSVSFSPHHVSLTSPTPHHLHFPPDSPLPIDHILTPDPNDHLHLPSISTHPHHLHHHPGNSLPPLFHSTTTTKSPLSINTFTSPRIHLSTSVPFHHQHSHHSTTTPITTKPPFRPSPGPFFSLSSTQAPVHSSPPPHLIHSTSSPPIFHPTSKNHVIRPTSNPPIFHPTSSPFHPTSSPVFHPTSSPAFHPTSNPPFHPTSAPIFHPTSTTTPAFHSLSSPAAFHPTKSSTSLLCHRCSSSPFLPSPKPPKTKASLVHTSSLSSSPATPLFHPTLTPVVPLFHPTSTPATPLFHHTSTPATPLFHPTSAHATPLFHPTSTPATPLFHPLTPATPLFHPTSSPASHLFTPASNSAPFHSVSSGIPLLHSISPGSNPLFHPTSSTPLHLINSRQPKLTSPNHHLPGLISSPFHPASVGRLTKSRFRLQHRRPSPTIPSYLPGGDTLDREQVLRHKGLVRRSSISTKETDGGKSNKSSPVRRSSHSTKAKSKGSTSKASRRLYIITEKEHVKRHAQEAQKTDVGSTNKSPLILIDTPSLRSQKTKQKDEHVTLTAQEDTTKKDTSISNKSSLTEQKTEWDKTVSKSRRKSEDETVMR</sequence>
<evidence type="ECO:0000256" key="1">
    <source>
        <dbReference type="ARBA" id="ARBA00022460"/>
    </source>
</evidence>
<dbReference type="EMBL" id="JAWQEG010004235">
    <property type="protein sequence ID" value="KAK3862466.1"/>
    <property type="molecule type" value="Genomic_DNA"/>
</dbReference>
<dbReference type="GO" id="GO:0005615">
    <property type="term" value="C:extracellular space"/>
    <property type="evidence" value="ECO:0007669"/>
    <property type="project" value="TreeGrafter"/>
</dbReference>
<keyword evidence="4" id="KW-1133">Transmembrane helix</keyword>
<dbReference type="Pfam" id="PF00379">
    <property type="entry name" value="Chitin_bind_4"/>
    <property type="match status" value="1"/>
</dbReference>
<dbReference type="InterPro" id="IPR051217">
    <property type="entry name" value="Insect_Cuticle_Struc_Prot"/>
</dbReference>
<dbReference type="PANTHER" id="PTHR12236:SF79">
    <property type="entry name" value="CUTICULAR PROTEIN 50CB-RELATED"/>
    <property type="match status" value="1"/>
</dbReference>
<feature type="compositionally biased region" description="Low complexity" evidence="3">
    <location>
        <begin position="1074"/>
        <end position="1083"/>
    </location>
</feature>
<feature type="compositionally biased region" description="Basic residues" evidence="3">
    <location>
        <begin position="839"/>
        <end position="849"/>
    </location>
</feature>
<evidence type="ECO:0000256" key="4">
    <source>
        <dbReference type="SAM" id="Phobius"/>
    </source>
</evidence>
<feature type="region of interest" description="Disordered" evidence="3">
    <location>
        <begin position="780"/>
        <end position="804"/>
    </location>
</feature>
<dbReference type="GO" id="GO:0042302">
    <property type="term" value="F:structural constituent of cuticle"/>
    <property type="evidence" value="ECO:0007669"/>
    <property type="project" value="UniProtKB-UniRule"/>
</dbReference>
<evidence type="ECO:0000313" key="5">
    <source>
        <dbReference type="EMBL" id="KAK3862466.1"/>
    </source>
</evidence>
<feature type="region of interest" description="Disordered" evidence="3">
    <location>
        <begin position="1067"/>
        <end position="1181"/>
    </location>
</feature>
<name>A0AAE1EW46_PETCI</name>
<evidence type="ECO:0000313" key="6">
    <source>
        <dbReference type="Proteomes" id="UP001286313"/>
    </source>
</evidence>
<feature type="region of interest" description="Disordered" evidence="3">
    <location>
        <begin position="276"/>
        <end position="295"/>
    </location>
</feature>
<feature type="region of interest" description="Disordered" evidence="3">
    <location>
        <begin position="301"/>
        <end position="491"/>
    </location>
</feature>
<feature type="compositionally biased region" description="Basic and acidic residues" evidence="3">
    <location>
        <begin position="1544"/>
        <end position="1566"/>
    </location>
</feature>
<dbReference type="GO" id="GO:0031012">
    <property type="term" value="C:extracellular matrix"/>
    <property type="evidence" value="ECO:0007669"/>
    <property type="project" value="TreeGrafter"/>
</dbReference>
<keyword evidence="4" id="KW-0472">Membrane</keyword>
<reference evidence="5" key="1">
    <citation type="submission" date="2023-10" db="EMBL/GenBank/DDBJ databases">
        <title>Genome assemblies of two species of porcelain crab, Petrolisthes cinctipes and Petrolisthes manimaculis (Anomura: Porcellanidae).</title>
        <authorList>
            <person name="Angst P."/>
        </authorList>
    </citation>
    <scope>NUCLEOTIDE SEQUENCE</scope>
    <source>
        <strain evidence="5">PB745_01</strain>
        <tissue evidence="5">Gill</tissue>
    </source>
</reference>
<feature type="compositionally biased region" description="Basic and acidic residues" evidence="3">
    <location>
        <begin position="1475"/>
        <end position="1489"/>
    </location>
</feature>
<dbReference type="PROSITE" id="PS51155">
    <property type="entry name" value="CHIT_BIND_RR_2"/>
    <property type="match status" value="1"/>
</dbReference>
<keyword evidence="4" id="KW-0812">Transmembrane</keyword>
<feature type="compositionally biased region" description="Low complexity" evidence="3">
    <location>
        <begin position="1139"/>
        <end position="1155"/>
    </location>
</feature>
<feature type="compositionally biased region" description="Basic residues" evidence="3">
    <location>
        <begin position="1451"/>
        <end position="1460"/>
    </location>
</feature>
<feature type="region of interest" description="Disordered" evidence="3">
    <location>
        <begin position="839"/>
        <end position="973"/>
    </location>
</feature>
<feature type="compositionally biased region" description="Polar residues" evidence="3">
    <location>
        <begin position="461"/>
        <end position="479"/>
    </location>
</feature>
<feature type="compositionally biased region" description="Low complexity" evidence="3">
    <location>
        <begin position="317"/>
        <end position="351"/>
    </location>
</feature>
<keyword evidence="1 2" id="KW-0193">Cuticle</keyword>
<organism evidence="5 6">
    <name type="scientific">Petrolisthes cinctipes</name>
    <name type="common">Flat porcelain crab</name>
    <dbReference type="NCBI Taxonomy" id="88211"/>
    <lineage>
        <taxon>Eukaryota</taxon>
        <taxon>Metazoa</taxon>
        <taxon>Ecdysozoa</taxon>
        <taxon>Arthropoda</taxon>
        <taxon>Crustacea</taxon>
        <taxon>Multicrustacea</taxon>
        <taxon>Malacostraca</taxon>
        <taxon>Eumalacostraca</taxon>
        <taxon>Eucarida</taxon>
        <taxon>Decapoda</taxon>
        <taxon>Pleocyemata</taxon>
        <taxon>Anomura</taxon>
        <taxon>Galatheoidea</taxon>
        <taxon>Porcellanidae</taxon>
        <taxon>Petrolisthes</taxon>
    </lineage>
</organism>
<feature type="region of interest" description="Disordered" evidence="3">
    <location>
        <begin position="1394"/>
        <end position="1566"/>
    </location>
</feature>
<dbReference type="PANTHER" id="PTHR12236">
    <property type="entry name" value="STRUCTURAL CONTITUENT OF CUTICLE"/>
    <property type="match status" value="1"/>
</dbReference>
<dbReference type="PROSITE" id="PS00233">
    <property type="entry name" value="CHIT_BIND_RR_1"/>
    <property type="match status" value="1"/>
</dbReference>
<evidence type="ECO:0000256" key="3">
    <source>
        <dbReference type="SAM" id="MobiDB-lite"/>
    </source>
</evidence>
<feature type="compositionally biased region" description="Low complexity" evidence="3">
    <location>
        <begin position="898"/>
        <end position="925"/>
    </location>
</feature>
<feature type="compositionally biased region" description="Low complexity" evidence="3">
    <location>
        <begin position="850"/>
        <end position="890"/>
    </location>
</feature>
<proteinExistence type="predicted"/>
<dbReference type="Proteomes" id="UP001286313">
    <property type="component" value="Unassembled WGS sequence"/>
</dbReference>
<comment type="caution">
    <text evidence="5">The sequence shown here is derived from an EMBL/GenBank/DDBJ whole genome shotgun (WGS) entry which is preliminary data.</text>
</comment>
<accession>A0AAE1EW46</accession>
<feature type="compositionally biased region" description="Low complexity" evidence="3">
    <location>
        <begin position="360"/>
        <end position="436"/>
    </location>
</feature>
<feature type="compositionally biased region" description="Low complexity" evidence="3">
    <location>
        <begin position="933"/>
        <end position="953"/>
    </location>
</feature>